<dbReference type="GO" id="GO:0006310">
    <property type="term" value="P:DNA recombination"/>
    <property type="evidence" value="ECO:0007669"/>
    <property type="project" value="UniProtKB-UniRule"/>
</dbReference>
<dbReference type="InterPro" id="IPR003717">
    <property type="entry name" value="RecO"/>
</dbReference>
<dbReference type="OrthoDB" id="9797083at2"/>
<dbReference type="RefSeq" id="WP_138157037.1">
    <property type="nucleotide sequence ID" value="NZ_CP039381.1"/>
</dbReference>
<dbReference type="AlphaFoldDB" id="A0A4V1G547"/>
<comment type="function">
    <text evidence="7">Involved in DNA repair and RecF pathway recombination.</text>
</comment>
<dbReference type="Gene3D" id="2.40.50.140">
    <property type="entry name" value="Nucleic acid-binding proteins"/>
    <property type="match status" value="1"/>
</dbReference>
<dbReference type="Pfam" id="PF02565">
    <property type="entry name" value="RecO_C"/>
    <property type="match status" value="1"/>
</dbReference>
<dbReference type="PANTHER" id="PTHR33991">
    <property type="entry name" value="DNA REPAIR PROTEIN RECO"/>
    <property type="match status" value="1"/>
</dbReference>
<dbReference type="Proteomes" id="UP000301475">
    <property type="component" value="Chromosome"/>
</dbReference>
<evidence type="ECO:0000259" key="8">
    <source>
        <dbReference type="Pfam" id="PF11967"/>
    </source>
</evidence>
<dbReference type="SUPFAM" id="SSF50249">
    <property type="entry name" value="Nucleic acid-binding proteins"/>
    <property type="match status" value="1"/>
</dbReference>
<evidence type="ECO:0000313" key="10">
    <source>
        <dbReference type="Proteomes" id="UP000301475"/>
    </source>
</evidence>
<dbReference type="Gene3D" id="1.20.1440.120">
    <property type="entry name" value="Recombination protein O, C-terminal domain"/>
    <property type="match status" value="1"/>
</dbReference>
<dbReference type="InterPro" id="IPR037278">
    <property type="entry name" value="ARFGAP/RecO"/>
</dbReference>
<evidence type="ECO:0000256" key="4">
    <source>
        <dbReference type="ARBA" id="ARBA00023172"/>
    </source>
</evidence>
<dbReference type="NCBIfam" id="TIGR00613">
    <property type="entry name" value="reco"/>
    <property type="match status" value="1"/>
</dbReference>
<name>A0A4V1G547_9FIRM</name>
<evidence type="ECO:0000256" key="1">
    <source>
        <dbReference type="ARBA" id="ARBA00007452"/>
    </source>
</evidence>
<dbReference type="SUPFAM" id="SSF57863">
    <property type="entry name" value="ArfGap/RecO-like zinc finger"/>
    <property type="match status" value="1"/>
</dbReference>
<evidence type="ECO:0000256" key="6">
    <source>
        <dbReference type="ARBA" id="ARBA00033409"/>
    </source>
</evidence>
<dbReference type="InterPro" id="IPR022572">
    <property type="entry name" value="DNA_rep/recomb_RecO_N"/>
</dbReference>
<dbReference type="EMBL" id="CP039381">
    <property type="protein sequence ID" value="QCT06963.1"/>
    <property type="molecule type" value="Genomic_DNA"/>
</dbReference>
<keyword evidence="5 7" id="KW-0234">DNA repair</keyword>
<evidence type="ECO:0000313" key="9">
    <source>
        <dbReference type="EMBL" id="QCT06963.1"/>
    </source>
</evidence>
<keyword evidence="3 7" id="KW-0227">DNA damage</keyword>
<dbReference type="Pfam" id="PF11967">
    <property type="entry name" value="RecO_N"/>
    <property type="match status" value="1"/>
</dbReference>
<evidence type="ECO:0000256" key="3">
    <source>
        <dbReference type="ARBA" id="ARBA00022763"/>
    </source>
</evidence>
<reference evidence="9 10" key="1">
    <citation type="submission" date="2019-04" db="EMBL/GenBank/DDBJ databases">
        <authorList>
            <person name="Embree M."/>
            <person name="Gaffney J.R."/>
        </authorList>
    </citation>
    <scope>NUCLEOTIDE SEQUENCE [LARGE SCALE GENOMIC DNA]</scope>
    <source>
        <strain evidence="9 10">JE7A12</strain>
    </source>
</reference>
<dbReference type="InterPro" id="IPR012340">
    <property type="entry name" value="NA-bd_OB-fold"/>
</dbReference>
<proteinExistence type="inferred from homology"/>
<dbReference type="Gene3D" id="6.20.220.20">
    <property type="entry name" value="Recombination protein O, zinc-binding domain"/>
    <property type="match status" value="1"/>
</dbReference>
<evidence type="ECO:0000256" key="2">
    <source>
        <dbReference type="ARBA" id="ARBA00021310"/>
    </source>
</evidence>
<gene>
    <name evidence="7 9" type="primary">recO</name>
    <name evidence="9" type="ORF">E5Z56_06115</name>
</gene>
<feature type="domain" description="DNA replication/recombination mediator RecO N-terminal" evidence="8">
    <location>
        <begin position="1"/>
        <end position="80"/>
    </location>
</feature>
<keyword evidence="4 7" id="KW-0233">DNA recombination</keyword>
<protein>
    <recommendedName>
        <fullName evidence="2 7">DNA repair protein RecO</fullName>
    </recommendedName>
    <alternativeName>
        <fullName evidence="6 7">Recombination protein O</fullName>
    </alternativeName>
</protein>
<dbReference type="KEGG" id="ruj:E5Z56_06115"/>
<dbReference type="PANTHER" id="PTHR33991:SF1">
    <property type="entry name" value="DNA REPAIR PROTEIN RECO"/>
    <property type="match status" value="1"/>
</dbReference>
<dbReference type="GO" id="GO:0043590">
    <property type="term" value="C:bacterial nucleoid"/>
    <property type="evidence" value="ECO:0007669"/>
    <property type="project" value="TreeGrafter"/>
</dbReference>
<sequence>MKTLTEGLILREQNIGERDKLVTALTVDKGIIKGFAKGAKNIKSQNCAGTQLFTYSRLCLIESKGRDTYVISEAKSKEQFFGLRKDIANMCLAQYFSELLMNILVDGEKNKEVLSLTLNSLYLLSENKKPPTLIKSCFEMRLLSICGYMPDLTMCSICGEYDRETFFFLPQTGSLICSHCASSDSLPFSITMDRGITKALRHTIYADDKKLFSFSLNETGLDTLNRATEEYVIRQTERHYKTLDFYKAMR</sequence>
<evidence type="ECO:0000256" key="5">
    <source>
        <dbReference type="ARBA" id="ARBA00023204"/>
    </source>
</evidence>
<comment type="similarity">
    <text evidence="1 7">Belongs to the RecO family.</text>
</comment>
<dbReference type="GO" id="GO:0006302">
    <property type="term" value="P:double-strand break repair"/>
    <property type="evidence" value="ECO:0007669"/>
    <property type="project" value="TreeGrafter"/>
</dbReference>
<dbReference type="HAMAP" id="MF_00201">
    <property type="entry name" value="RecO"/>
    <property type="match status" value="1"/>
</dbReference>
<evidence type="ECO:0000256" key="7">
    <source>
        <dbReference type="HAMAP-Rule" id="MF_00201"/>
    </source>
</evidence>
<keyword evidence="10" id="KW-1185">Reference proteome</keyword>
<dbReference type="InterPro" id="IPR042242">
    <property type="entry name" value="RecO_C"/>
</dbReference>
<organism evidence="9 10">
    <name type="scientific">Ruminococcus bovis</name>
    <dbReference type="NCBI Taxonomy" id="2564099"/>
    <lineage>
        <taxon>Bacteria</taxon>
        <taxon>Bacillati</taxon>
        <taxon>Bacillota</taxon>
        <taxon>Clostridia</taxon>
        <taxon>Eubacteriales</taxon>
        <taxon>Oscillospiraceae</taxon>
        <taxon>Ruminococcus</taxon>
    </lineage>
</organism>
<accession>A0A4V1G547</accession>